<evidence type="ECO:0000256" key="6">
    <source>
        <dbReference type="ARBA" id="ARBA00024916"/>
    </source>
</evidence>
<evidence type="ECO:0000313" key="12">
    <source>
        <dbReference type="Proteomes" id="UP001597453"/>
    </source>
</evidence>
<evidence type="ECO:0000313" key="11">
    <source>
        <dbReference type="EMBL" id="MFD2674270.1"/>
    </source>
</evidence>
<keyword evidence="3 8" id="KW-0805">Transcription regulation</keyword>
<sequence length="161" mass="17652">MTTSEPVWLTQAAYDRFAEELEWLTTTRRVEIAKEIQEAREDGDLKENAGYHAAKDEQGQIESRIVELEALLKTAEVREAPEAKGVVELGTVVEATIAGRPQKFLFASTELASETDLRVFSPESPVGKAIEGLKIGESATYPAPNGNEIEVTITGVETFRA</sequence>
<comment type="caution">
    <text evidence="11">The sequence shown here is derived from an EMBL/GenBank/DDBJ whole genome shotgun (WGS) entry which is preliminary data.</text>
</comment>
<reference evidence="12" key="1">
    <citation type="journal article" date="2019" name="Int. J. Syst. Evol. Microbiol.">
        <title>The Global Catalogue of Microorganisms (GCM) 10K type strain sequencing project: providing services to taxonomists for standard genome sequencing and annotation.</title>
        <authorList>
            <consortium name="The Broad Institute Genomics Platform"/>
            <consortium name="The Broad Institute Genome Sequencing Center for Infectious Disease"/>
            <person name="Wu L."/>
            <person name="Ma J."/>
        </authorList>
    </citation>
    <scope>NUCLEOTIDE SEQUENCE [LARGE SCALE GENOMIC DNA]</scope>
    <source>
        <strain evidence="12">TISTR 1511</strain>
    </source>
</reference>
<comment type="similarity">
    <text evidence="1 8">Belongs to the GreA/GreB family.</text>
</comment>
<dbReference type="InterPro" id="IPR036953">
    <property type="entry name" value="GreA/GreB_C_sf"/>
</dbReference>
<evidence type="ECO:0000256" key="5">
    <source>
        <dbReference type="ARBA" id="ARBA00023163"/>
    </source>
</evidence>
<dbReference type="Gene3D" id="1.10.287.180">
    <property type="entry name" value="Transcription elongation factor, GreA/GreB, N-terminal domain"/>
    <property type="match status" value="1"/>
</dbReference>
<dbReference type="PROSITE" id="PS00829">
    <property type="entry name" value="GREAB_1"/>
    <property type="match status" value="1"/>
</dbReference>
<evidence type="ECO:0000256" key="7">
    <source>
        <dbReference type="ARBA" id="ARBA00030776"/>
    </source>
</evidence>
<gene>
    <name evidence="8 11" type="primary">greA</name>
    <name evidence="11" type="ORF">ACFSUQ_03005</name>
</gene>
<dbReference type="PANTHER" id="PTHR30437:SF4">
    <property type="entry name" value="TRANSCRIPTION ELONGATION FACTOR GREA"/>
    <property type="match status" value="1"/>
</dbReference>
<dbReference type="PIRSF" id="PIRSF006092">
    <property type="entry name" value="GreA_GreB"/>
    <property type="match status" value="1"/>
</dbReference>
<protein>
    <recommendedName>
        <fullName evidence="2 8">Transcription elongation factor GreA</fullName>
    </recommendedName>
    <alternativeName>
        <fullName evidence="7 8">Transcript cleavage factor GreA</fullName>
    </alternativeName>
</protein>
<dbReference type="InterPro" id="IPR001437">
    <property type="entry name" value="Tscrpt_elong_fac_GreA/B_C"/>
</dbReference>
<dbReference type="SUPFAM" id="SSF54534">
    <property type="entry name" value="FKBP-like"/>
    <property type="match status" value="1"/>
</dbReference>
<dbReference type="HAMAP" id="MF_00105">
    <property type="entry name" value="GreA_GreB"/>
    <property type="match status" value="1"/>
</dbReference>
<dbReference type="SUPFAM" id="SSF46557">
    <property type="entry name" value="GreA transcript cleavage protein, N-terminal domain"/>
    <property type="match status" value="1"/>
</dbReference>
<proteinExistence type="inferred from homology"/>
<accession>A0ABW5RHL9</accession>
<evidence type="ECO:0000256" key="2">
    <source>
        <dbReference type="ARBA" id="ARBA00013729"/>
    </source>
</evidence>
<keyword evidence="12" id="KW-1185">Reference proteome</keyword>
<dbReference type="EMBL" id="JBHUNF010000001">
    <property type="protein sequence ID" value="MFD2674270.1"/>
    <property type="molecule type" value="Genomic_DNA"/>
</dbReference>
<dbReference type="RefSeq" id="WP_066057534.1">
    <property type="nucleotide sequence ID" value="NZ_JBHUNF010000001.1"/>
</dbReference>
<evidence type="ECO:0000256" key="4">
    <source>
        <dbReference type="ARBA" id="ARBA00023125"/>
    </source>
</evidence>
<dbReference type="Pfam" id="PF03449">
    <property type="entry name" value="GreA_GreB_N"/>
    <property type="match status" value="1"/>
</dbReference>
<dbReference type="Pfam" id="PF01272">
    <property type="entry name" value="GreA_GreB"/>
    <property type="match status" value="1"/>
</dbReference>
<name>A0ABW5RHL9_9MICO</name>
<evidence type="ECO:0000256" key="3">
    <source>
        <dbReference type="ARBA" id="ARBA00023015"/>
    </source>
</evidence>
<dbReference type="InterPro" id="IPR036805">
    <property type="entry name" value="Tscrpt_elong_fac_GreA/B_N_sf"/>
</dbReference>
<dbReference type="InterPro" id="IPR023459">
    <property type="entry name" value="Tscrpt_elong_fac_GreA/B_fam"/>
</dbReference>
<dbReference type="Gene3D" id="3.10.50.30">
    <property type="entry name" value="Transcription elongation factor, GreA/GreB, C-terminal domain"/>
    <property type="match status" value="1"/>
</dbReference>
<evidence type="ECO:0000259" key="10">
    <source>
        <dbReference type="Pfam" id="PF03449"/>
    </source>
</evidence>
<dbReference type="PANTHER" id="PTHR30437">
    <property type="entry name" value="TRANSCRIPTION ELONGATION FACTOR GREA"/>
    <property type="match status" value="1"/>
</dbReference>
<keyword evidence="5 8" id="KW-0804">Transcription</keyword>
<dbReference type="InterPro" id="IPR018151">
    <property type="entry name" value="TF_GreA/GreB_CS"/>
</dbReference>
<dbReference type="NCBIfam" id="NF001262">
    <property type="entry name" value="PRK00226.1-3"/>
    <property type="match status" value="1"/>
</dbReference>
<keyword evidence="11" id="KW-0251">Elongation factor</keyword>
<evidence type="ECO:0000256" key="1">
    <source>
        <dbReference type="ARBA" id="ARBA00008213"/>
    </source>
</evidence>
<dbReference type="InterPro" id="IPR028624">
    <property type="entry name" value="Tscrpt_elong_fac_GreA/B"/>
</dbReference>
<evidence type="ECO:0000256" key="8">
    <source>
        <dbReference type="HAMAP-Rule" id="MF_00105"/>
    </source>
</evidence>
<feature type="domain" description="Transcription elongation factor GreA/GreB N-terminal" evidence="10">
    <location>
        <begin position="7"/>
        <end position="77"/>
    </location>
</feature>
<dbReference type="Proteomes" id="UP001597453">
    <property type="component" value="Unassembled WGS sequence"/>
</dbReference>
<keyword evidence="11" id="KW-0648">Protein biosynthesis</keyword>
<dbReference type="InterPro" id="IPR022691">
    <property type="entry name" value="Tscrpt_elong_fac_GreA/B_N"/>
</dbReference>
<dbReference type="GO" id="GO:0003746">
    <property type="term" value="F:translation elongation factor activity"/>
    <property type="evidence" value="ECO:0007669"/>
    <property type="project" value="UniProtKB-KW"/>
</dbReference>
<organism evidence="11 12">
    <name type="scientific">Gulosibacter bifidus</name>
    <dbReference type="NCBI Taxonomy" id="272239"/>
    <lineage>
        <taxon>Bacteria</taxon>
        <taxon>Bacillati</taxon>
        <taxon>Actinomycetota</taxon>
        <taxon>Actinomycetes</taxon>
        <taxon>Micrococcales</taxon>
        <taxon>Microbacteriaceae</taxon>
        <taxon>Gulosibacter</taxon>
    </lineage>
</organism>
<comment type="function">
    <text evidence="6 8">Necessary for efficient RNA polymerase transcription elongation past template-encoded arresting sites. The arresting sites in DNA have the property of trapping a certain fraction of elongating RNA polymerases that pass through, resulting in locked ternary complexes. Cleavage of the nascent transcript by cleavage factors such as GreA or GreB allows the resumption of elongation from the new 3'terminus. GreA releases sequences of 2 to 3 nucleotides.</text>
</comment>
<keyword evidence="4 8" id="KW-0238">DNA-binding</keyword>
<evidence type="ECO:0000259" key="9">
    <source>
        <dbReference type="Pfam" id="PF01272"/>
    </source>
</evidence>
<feature type="domain" description="Transcription elongation factor GreA/GreB C-terminal" evidence="9">
    <location>
        <begin position="84"/>
        <end position="157"/>
    </location>
</feature>